<sequence length="179" mass="19579">MSTVQRRRHINSSGSRRPTKRSRGTSMPSRRGPDSSRHNGAVVVDLTCEALEPPVVDLTTGDSVVLVDERSGSQGDRGASSESYVLSSGEEDEMTFPSRTAFLSALESNSRARSTPGTISCPICLETYGEIVANGRLVVSTRCGHLFCSQCLRDSLLESHTCPTCRKRLTNKQYHPIYI</sequence>
<dbReference type="Pfam" id="PF13639">
    <property type="entry name" value="zf-RING_2"/>
    <property type="match status" value="1"/>
</dbReference>
<dbReference type="CTD" id="6047"/>
<feature type="region of interest" description="Disordered" evidence="5">
    <location>
        <begin position="69"/>
        <end position="90"/>
    </location>
</feature>
<accession>A0A3B3RWL1</accession>
<evidence type="ECO:0000256" key="3">
    <source>
        <dbReference type="ARBA" id="ARBA00022833"/>
    </source>
</evidence>
<name>A0A3B3RWL1_9TELE</name>
<evidence type="ECO:0000313" key="8">
    <source>
        <dbReference type="Proteomes" id="UP000261540"/>
    </source>
</evidence>
<dbReference type="PANTHER" id="PTHR23041">
    <property type="entry name" value="RING FINGER DOMAIN-CONTAINING"/>
    <property type="match status" value="1"/>
</dbReference>
<evidence type="ECO:0000313" key="7">
    <source>
        <dbReference type="Ensembl" id="ENSPKIP00000022884.1"/>
    </source>
</evidence>
<dbReference type="Ensembl" id="ENSPKIT00000003556.1">
    <property type="protein sequence ID" value="ENSPKIP00000022884.1"/>
    <property type="gene ID" value="ENSPKIG00000006722.1"/>
</dbReference>
<dbReference type="InterPro" id="IPR013083">
    <property type="entry name" value="Znf_RING/FYVE/PHD"/>
</dbReference>
<organism evidence="7 8">
    <name type="scientific">Paramormyrops kingsleyae</name>
    <dbReference type="NCBI Taxonomy" id="1676925"/>
    <lineage>
        <taxon>Eukaryota</taxon>
        <taxon>Metazoa</taxon>
        <taxon>Chordata</taxon>
        <taxon>Craniata</taxon>
        <taxon>Vertebrata</taxon>
        <taxon>Euteleostomi</taxon>
        <taxon>Actinopterygii</taxon>
        <taxon>Neopterygii</taxon>
        <taxon>Teleostei</taxon>
        <taxon>Osteoglossocephala</taxon>
        <taxon>Osteoglossomorpha</taxon>
        <taxon>Osteoglossiformes</taxon>
        <taxon>Mormyridae</taxon>
        <taxon>Paramormyrops</taxon>
    </lineage>
</organism>
<evidence type="ECO:0000256" key="2">
    <source>
        <dbReference type="ARBA" id="ARBA00022771"/>
    </source>
</evidence>
<evidence type="ECO:0000256" key="4">
    <source>
        <dbReference type="PROSITE-ProRule" id="PRU00175"/>
    </source>
</evidence>
<reference evidence="7" key="2">
    <citation type="submission" date="2025-09" db="UniProtKB">
        <authorList>
            <consortium name="Ensembl"/>
        </authorList>
    </citation>
    <scope>IDENTIFICATION</scope>
</reference>
<dbReference type="GeneID" id="111837723"/>
<keyword evidence="3" id="KW-0862">Zinc</keyword>
<dbReference type="SUPFAM" id="SSF57850">
    <property type="entry name" value="RING/U-box"/>
    <property type="match status" value="1"/>
</dbReference>
<protein>
    <submittedName>
        <fullName evidence="7">Ring finger protein 4</fullName>
    </submittedName>
</protein>
<dbReference type="PROSITE" id="PS00518">
    <property type="entry name" value="ZF_RING_1"/>
    <property type="match status" value="1"/>
</dbReference>
<dbReference type="Proteomes" id="UP000261540">
    <property type="component" value="Unplaced"/>
</dbReference>
<feature type="region of interest" description="Disordered" evidence="5">
    <location>
        <begin position="1"/>
        <end position="39"/>
    </location>
</feature>
<dbReference type="STRING" id="1676925.ENSPKIP00000022884"/>
<dbReference type="Gene3D" id="3.30.40.10">
    <property type="entry name" value="Zinc/RING finger domain, C3HC4 (zinc finger)"/>
    <property type="match status" value="1"/>
</dbReference>
<dbReference type="InterPro" id="IPR017907">
    <property type="entry name" value="Znf_RING_CS"/>
</dbReference>
<proteinExistence type="predicted"/>
<dbReference type="InterPro" id="IPR001841">
    <property type="entry name" value="Znf_RING"/>
</dbReference>
<reference evidence="7" key="1">
    <citation type="submission" date="2025-08" db="UniProtKB">
        <authorList>
            <consortium name="Ensembl"/>
        </authorList>
    </citation>
    <scope>IDENTIFICATION</scope>
</reference>
<evidence type="ECO:0000256" key="1">
    <source>
        <dbReference type="ARBA" id="ARBA00022723"/>
    </source>
</evidence>
<dbReference type="InterPro" id="IPR047134">
    <property type="entry name" value="RNF4"/>
</dbReference>
<dbReference type="KEGG" id="pki:111837723"/>
<dbReference type="GO" id="GO:0008270">
    <property type="term" value="F:zinc ion binding"/>
    <property type="evidence" value="ECO:0007669"/>
    <property type="project" value="UniProtKB-KW"/>
</dbReference>
<evidence type="ECO:0000256" key="5">
    <source>
        <dbReference type="SAM" id="MobiDB-lite"/>
    </source>
</evidence>
<dbReference type="PROSITE" id="PS50089">
    <property type="entry name" value="ZF_RING_2"/>
    <property type="match status" value="1"/>
</dbReference>
<dbReference type="GeneTree" id="ENSGT00390000010318"/>
<dbReference type="AlphaFoldDB" id="A0A3B3RWL1"/>
<keyword evidence="1" id="KW-0479">Metal-binding</keyword>
<feature type="compositionally biased region" description="Basic residues" evidence="5">
    <location>
        <begin position="1"/>
        <end position="10"/>
    </location>
</feature>
<feature type="domain" description="RING-type" evidence="6">
    <location>
        <begin position="121"/>
        <end position="166"/>
    </location>
</feature>
<keyword evidence="2 4" id="KW-0863">Zinc-finger</keyword>
<dbReference type="RefSeq" id="XP_023655798.1">
    <property type="nucleotide sequence ID" value="XM_023800030.2"/>
</dbReference>
<keyword evidence="8" id="KW-1185">Reference proteome</keyword>
<dbReference type="GO" id="GO:0045944">
    <property type="term" value="P:positive regulation of transcription by RNA polymerase II"/>
    <property type="evidence" value="ECO:0007669"/>
    <property type="project" value="TreeGrafter"/>
</dbReference>
<dbReference type="OrthoDB" id="6105938at2759"/>
<dbReference type="SMART" id="SM00184">
    <property type="entry name" value="RING"/>
    <property type="match status" value="1"/>
</dbReference>
<evidence type="ECO:0000259" key="6">
    <source>
        <dbReference type="PROSITE" id="PS50089"/>
    </source>
</evidence>
<dbReference type="PANTHER" id="PTHR23041:SF78">
    <property type="entry name" value="E3 UBIQUITIN-PROTEIN LIGASE RNF4"/>
    <property type="match status" value="1"/>
</dbReference>